<evidence type="ECO:0000313" key="3">
    <source>
        <dbReference type="EMBL" id="KPL74981.1"/>
    </source>
</evidence>
<dbReference type="AlphaFoldDB" id="A0A0P6XIZ6"/>
<comment type="caution">
    <text evidence="3">The sequence shown here is derived from an EMBL/GenBank/DDBJ whole genome shotgun (WGS) entry which is preliminary data.</text>
</comment>
<feature type="transmembrane region" description="Helical" evidence="2">
    <location>
        <begin position="27"/>
        <end position="45"/>
    </location>
</feature>
<keyword evidence="2" id="KW-0812">Transmembrane</keyword>
<evidence type="ECO:0000256" key="2">
    <source>
        <dbReference type="SAM" id="Phobius"/>
    </source>
</evidence>
<keyword evidence="4" id="KW-1185">Reference proteome</keyword>
<reference evidence="3 4" key="1">
    <citation type="submission" date="2015-07" db="EMBL/GenBank/DDBJ databases">
        <title>Draft genome of Bellilinea caldifistulae DSM 17877.</title>
        <authorList>
            <person name="Hemp J."/>
            <person name="Ward L.M."/>
            <person name="Pace L.A."/>
            <person name="Fischer W.W."/>
        </authorList>
    </citation>
    <scope>NUCLEOTIDE SEQUENCE [LARGE SCALE GENOMIC DNA]</scope>
    <source>
        <strain evidence="3 4">GOMI-1</strain>
    </source>
</reference>
<evidence type="ECO:0000313" key="4">
    <source>
        <dbReference type="Proteomes" id="UP000050514"/>
    </source>
</evidence>
<feature type="region of interest" description="Disordered" evidence="1">
    <location>
        <begin position="1"/>
        <end position="21"/>
    </location>
</feature>
<gene>
    <name evidence="3" type="ORF">AC812_10735</name>
</gene>
<dbReference type="STRING" id="360411.AC812_10735"/>
<keyword evidence="2" id="KW-0472">Membrane</keyword>
<proteinExistence type="predicted"/>
<feature type="transmembrane region" description="Helical" evidence="2">
    <location>
        <begin position="51"/>
        <end position="70"/>
    </location>
</feature>
<name>A0A0P6XIZ6_9CHLR</name>
<accession>A0A0P6XIZ6</accession>
<organism evidence="3 4">
    <name type="scientific">Bellilinea caldifistulae</name>
    <dbReference type="NCBI Taxonomy" id="360411"/>
    <lineage>
        <taxon>Bacteria</taxon>
        <taxon>Bacillati</taxon>
        <taxon>Chloroflexota</taxon>
        <taxon>Anaerolineae</taxon>
        <taxon>Anaerolineales</taxon>
        <taxon>Anaerolineaceae</taxon>
        <taxon>Bellilinea</taxon>
    </lineage>
</organism>
<dbReference type="EMBL" id="LGHJ01000016">
    <property type="protein sequence ID" value="KPL74981.1"/>
    <property type="molecule type" value="Genomic_DNA"/>
</dbReference>
<protein>
    <submittedName>
        <fullName evidence="3">Uncharacterized protein</fullName>
    </submittedName>
</protein>
<dbReference type="Proteomes" id="UP000050514">
    <property type="component" value="Unassembled WGS sequence"/>
</dbReference>
<keyword evidence="2" id="KW-1133">Transmembrane helix</keyword>
<evidence type="ECO:0000256" key="1">
    <source>
        <dbReference type="SAM" id="MobiDB-lite"/>
    </source>
</evidence>
<sequence>MYSSWFKNDPDEDTWEPPSRSSNAGTIWFVSMFITSFVLVGLAVFVPNPGLYIAACGFPVAWIVFLFWLLRLLRI</sequence>